<accession>A0AAD7HAB7</accession>
<name>A0AAD7HAB7_9AGAR</name>
<dbReference type="Proteomes" id="UP001215280">
    <property type="component" value="Unassembled WGS sequence"/>
</dbReference>
<dbReference type="AlphaFoldDB" id="A0AAD7HAB7"/>
<proteinExistence type="predicted"/>
<evidence type="ECO:0000313" key="3">
    <source>
        <dbReference type="Proteomes" id="UP001215280"/>
    </source>
</evidence>
<organism evidence="2 3">
    <name type="scientific">Mycena maculata</name>
    <dbReference type="NCBI Taxonomy" id="230809"/>
    <lineage>
        <taxon>Eukaryota</taxon>
        <taxon>Fungi</taxon>
        <taxon>Dikarya</taxon>
        <taxon>Basidiomycota</taxon>
        <taxon>Agaricomycotina</taxon>
        <taxon>Agaricomycetes</taxon>
        <taxon>Agaricomycetidae</taxon>
        <taxon>Agaricales</taxon>
        <taxon>Marasmiineae</taxon>
        <taxon>Mycenaceae</taxon>
        <taxon>Mycena</taxon>
    </lineage>
</organism>
<protein>
    <submittedName>
        <fullName evidence="2">Uncharacterized protein</fullName>
    </submittedName>
</protein>
<dbReference type="EMBL" id="JARJLG010000342">
    <property type="protein sequence ID" value="KAJ7715787.1"/>
    <property type="molecule type" value="Genomic_DNA"/>
</dbReference>
<comment type="caution">
    <text evidence="2">The sequence shown here is derived from an EMBL/GenBank/DDBJ whole genome shotgun (WGS) entry which is preliminary data.</text>
</comment>
<feature type="compositionally biased region" description="Basic residues" evidence="1">
    <location>
        <begin position="79"/>
        <end position="89"/>
    </location>
</feature>
<keyword evidence="3" id="KW-1185">Reference proteome</keyword>
<gene>
    <name evidence="2" type="ORF">DFH07DRAFT_862614</name>
</gene>
<sequence length="231" mass="25590">MPEPDRRPRIQMAGYVLLRPQIRVRVLKSSWRKRGCGFKPTGDSRTCSVHCTGPLTEGTRILGSIYGVPEKESQEQKTHPRQSVHKRRYSGQSESVLLSPSPSLSVYSTFIRAFDNSSSAIGVSPCPRPTRGYSGGTRSLLSDPHLLSTSSFRTHRPSAPSKNSRPISLRHAPAPRIPTASVSHTNPGVPLRTLCGIARTRTHPWGRISVYPAADRDRGLPFVRTRNSEFK</sequence>
<feature type="region of interest" description="Disordered" evidence="1">
    <location>
        <begin position="121"/>
        <end position="185"/>
    </location>
</feature>
<evidence type="ECO:0000256" key="1">
    <source>
        <dbReference type="SAM" id="MobiDB-lite"/>
    </source>
</evidence>
<feature type="compositionally biased region" description="Basic and acidic residues" evidence="1">
    <location>
        <begin position="69"/>
        <end position="78"/>
    </location>
</feature>
<evidence type="ECO:0000313" key="2">
    <source>
        <dbReference type="EMBL" id="KAJ7715787.1"/>
    </source>
</evidence>
<reference evidence="2" key="1">
    <citation type="submission" date="2023-03" db="EMBL/GenBank/DDBJ databases">
        <title>Massive genome expansion in bonnet fungi (Mycena s.s.) driven by repeated elements and novel gene families across ecological guilds.</title>
        <authorList>
            <consortium name="Lawrence Berkeley National Laboratory"/>
            <person name="Harder C.B."/>
            <person name="Miyauchi S."/>
            <person name="Viragh M."/>
            <person name="Kuo A."/>
            <person name="Thoen E."/>
            <person name="Andreopoulos B."/>
            <person name="Lu D."/>
            <person name="Skrede I."/>
            <person name="Drula E."/>
            <person name="Henrissat B."/>
            <person name="Morin E."/>
            <person name="Kohler A."/>
            <person name="Barry K."/>
            <person name="LaButti K."/>
            <person name="Morin E."/>
            <person name="Salamov A."/>
            <person name="Lipzen A."/>
            <person name="Mereny Z."/>
            <person name="Hegedus B."/>
            <person name="Baldrian P."/>
            <person name="Stursova M."/>
            <person name="Weitz H."/>
            <person name="Taylor A."/>
            <person name="Grigoriev I.V."/>
            <person name="Nagy L.G."/>
            <person name="Martin F."/>
            <person name="Kauserud H."/>
        </authorList>
    </citation>
    <scope>NUCLEOTIDE SEQUENCE</scope>
    <source>
        <strain evidence="2">CBHHK188m</strain>
    </source>
</reference>
<feature type="region of interest" description="Disordered" evidence="1">
    <location>
        <begin position="67"/>
        <end position="95"/>
    </location>
</feature>